<evidence type="ECO:0000313" key="1">
    <source>
        <dbReference type="EMBL" id="EDM88282.1"/>
    </source>
</evidence>
<sequence>MVNYLFLRLILRMERTTNPSVEVPSDAAIAAAITAISSELSASCTGAAATGAGVGAKAASSAAFFFCFCFLCSGTRNELEQRDQEDQHDKNYEYSSESHYSIQCCIFHGCSKGIFHIY</sequence>
<evidence type="ECO:0000313" key="2">
    <source>
        <dbReference type="Proteomes" id="UP000006002"/>
    </source>
</evidence>
<dbReference type="Proteomes" id="UP000006002">
    <property type="component" value="Unassembled WGS sequence"/>
</dbReference>
<comment type="caution">
    <text evidence="1">The sequence shown here is derived from an EMBL/GenBank/DDBJ whole genome shotgun (WGS) entry which is preliminary data.</text>
</comment>
<protein>
    <submittedName>
        <fullName evidence="1">Uncharacterized protein</fullName>
    </submittedName>
</protein>
<organism evidence="1 2">
    <name type="scientific">Blautia obeum ATCC 29174</name>
    <dbReference type="NCBI Taxonomy" id="411459"/>
    <lineage>
        <taxon>Bacteria</taxon>
        <taxon>Bacillati</taxon>
        <taxon>Bacillota</taxon>
        <taxon>Clostridia</taxon>
        <taxon>Lachnospirales</taxon>
        <taxon>Lachnospiraceae</taxon>
        <taxon>Blautia</taxon>
    </lineage>
</organism>
<dbReference type="AlphaFoldDB" id="A5ZQB8"/>
<dbReference type="HOGENOM" id="CLU_2068545_0_0_9"/>
<reference evidence="1 2" key="2">
    <citation type="submission" date="2007-04" db="EMBL/GenBank/DDBJ databases">
        <title>Draft genome sequence of Ruminococcus obeum (ATCC 29174).</title>
        <authorList>
            <person name="Sudarsanam P."/>
            <person name="Ley R."/>
            <person name="Guruge J."/>
            <person name="Turnbaugh P.J."/>
            <person name="Mahowald M."/>
            <person name="Liep D."/>
            <person name="Gordon J."/>
        </authorList>
    </citation>
    <scope>NUCLEOTIDE SEQUENCE [LARGE SCALE GENOMIC DNA]</scope>
    <source>
        <strain evidence="1 2">ATCC 29174</strain>
    </source>
</reference>
<dbReference type="EMBL" id="AAVO02000003">
    <property type="protein sequence ID" value="EDM88282.1"/>
    <property type="molecule type" value="Genomic_DNA"/>
</dbReference>
<gene>
    <name evidence="1" type="ORF">RUMOBE_01188</name>
</gene>
<reference evidence="1 2" key="1">
    <citation type="submission" date="2007-03" db="EMBL/GenBank/DDBJ databases">
        <authorList>
            <person name="Fulton L."/>
            <person name="Clifton S."/>
            <person name="Fulton B."/>
            <person name="Xu J."/>
            <person name="Minx P."/>
            <person name="Pepin K.H."/>
            <person name="Johnson M."/>
            <person name="Thiruvilangam P."/>
            <person name="Bhonagiri V."/>
            <person name="Nash W.E."/>
            <person name="Mardis E.R."/>
            <person name="Wilson R.K."/>
        </authorList>
    </citation>
    <scope>NUCLEOTIDE SEQUENCE [LARGE SCALE GENOMIC DNA]</scope>
    <source>
        <strain evidence="1 2">ATCC 29174</strain>
    </source>
</reference>
<proteinExistence type="predicted"/>
<name>A5ZQB8_9FIRM</name>
<accession>A5ZQB8</accession>